<dbReference type="InterPro" id="IPR029058">
    <property type="entry name" value="AB_hydrolase_fold"/>
</dbReference>
<dbReference type="Pfam" id="PF03959">
    <property type="entry name" value="FSH1"/>
    <property type="match status" value="1"/>
</dbReference>
<feature type="domain" description="Serine hydrolase" evidence="2">
    <location>
        <begin position="1"/>
        <end position="258"/>
    </location>
</feature>
<evidence type="ECO:0000313" key="4">
    <source>
        <dbReference type="Proteomes" id="UP000248349"/>
    </source>
</evidence>
<dbReference type="GO" id="GO:0005634">
    <property type="term" value="C:nucleus"/>
    <property type="evidence" value="ECO:0007669"/>
    <property type="project" value="TreeGrafter"/>
</dbReference>
<dbReference type="STRING" id="1450539.A0A318Z8U9"/>
<name>A0A318Z8U9_9EURO</name>
<dbReference type="OrthoDB" id="414698at2759"/>
<evidence type="ECO:0000259" key="2">
    <source>
        <dbReference type="Pfam" id="PF03959"/>
    </source>
</evidence>
<dbReference type="PANTHER" id="PTHR48070">
    <property type="entry name" value="ESTERASE OVCA2"/>
    <property type="match status" value="1"/>
</dbReference>
<dbReference type="Proteomes" id="UP000248349">
    <property type="component" value="Unassembled WGS sequence"/>
</dbReference>
<organism evidence="3 4">
    <name type="scientific">Aspergillus saccharolyticus JOP 1030-1</name>
    <dbReference type="NCBI Taxonomy" id="1450539"/>
    <lineage>
        <taxon>Eukaryota</taxon>
        <taxon>Fungi</taxon>
        <taxon>Dikarya</taxon>
        <taxon>Ascomycota</taxon>
        <taxon>Pezizomycotina</taxon>
        <taxon>Eurotiomycetes</taxon>
        <taxon>Eurotiomycetidae</taxon>
        <taxon>Eurotiales</taxon>
        <taxon>Aspergillaceae</taxon>
        <taxon>Aspergillus</taxon>
        <taxon>Aspergillus subgen. Circumdati</taxon>
    </lineage>
</organism>
<dbReference type="GO" id="GO:0016787">
    <property type="term" value="F:hydrolase activity"/>
    <property type="evidence" value="ECO:0007669"/>
    <property type="project" value="UniProtKB-KW"/>
</dbReference>
<evidence type="ECO:0000256" key="1">
    <source>
        <dbReference type="ARBA" id="ARBA00022801"/>
    </source>
</evidence>
<dbReference type="GeneID" id="37079864"/>
<dbReference type="InterPro" id="IPR005645">
    <property type="entry name" value="FSH-like_dom"/>
</dbReference>
<proteinExistence type="predicted"/>
<keyword evidence="4" id="KW-1185">Reference proteome</keyword>
<accession>A0A318Z8U9</accession>
<keyword evidence="1" id="KW-0378">Hydrolase</keyword>
<dbReference type="PANTHER" id="PTHR48070:SF4">
    <property type="entry name" value="ESTERASE ALNB"/>
    <property type="match status" value="1"/>
</dbReference>
<dbReference type="SUPFAM" id="SSF53474">
    <property type="entry name" value="alpha/beta-Hydrolases"/>
    <property type="match status" value="1"/>
</dbReference>
<sequence>MRILCLHGYGTNPASMKQQLAGLRQHAPPHWEFIFLRGGIECLPAVGLDRKFPGPFNCYARCMSPTETSEAYTLLDHTIRTQGPFDGVIGFSHGAALALSYLLESFAAQGVPSTAYPFRFAVFFSSIFACAADPAFVDTLYPDLRLEDWAKVRSCEYAQFATLPERVRTVTTALSRLLDCVHPITQASRAFFLDRPVEETPLLLDPEVVVTRLGIPTLHVWGENEPRGLRVASQWAVRLCERELARTLVHGNGHDVPRGVGELRGVVGFMEEMGGERVRAVL</sequence>
<evidence type="ECO:0000313" key="3">
    <source>
        <dbReference type="EMBL" id="PYH43771.1"/>
    </source>
</evidence>
<protein>
    <recommendedName>
        <fullName evidence="2">Serine hydrolase domain-containing protein</fullName>
    </recommendedName>
</protein>
<dbReference type="GO" id="GO:0019748">
    <property type="term" value="P:secondary metabolic process"/>
    <property type="evidence" value="ECO:0007669"/>
    <property type="project" value="TreeGrafter"/>
</dbReference>
<dbReference type="EMBL" id="KZ821241">
    <property type="protein sequence ID" value="PYH43771.1"/>
    <property type="molecule type" value="Genomic_DNA"/>
</dbReference>
<dbReference type="InterPro" id="IPR050593">
    <property type="entry name" value="LovG"/>
</dbReference>
<reference evidence="3 4" key="1">
    <citation type="submission" date="2016-12" db="EMBL/GenBank/DDBJ databases">
        <title>The genomes of Aspergillus section Nigri reveals drivers in fungal speciation.</title>
        <authorList>
            <consortium name="DOE Joint Genome Institute"/>
            <person name="Vesth T.C."/>
            <person name="Nybo J."/>
            <person name="Theobald S."/>
            <person name="Brandl J."/>
            <person name="Frisvad J.C."/>
            <person name="Nielsen K.F."/>
            <person name="Lyhne E.K."/>
            <person name="Kogle M.E."/>
            <person name="Kuo A."/>
            <person name="Riley R."/>
            <person name="Clum A."/>
            <person name="Nolan M."/>
            <person name="Lipzen A."/>
            <person name="Salamov A."/>
            <person name="Henrissat B."/>
            <person name="Wiebenga A."/>
            <person name="De Vries R.P."/>
            <person name="Grigoriev I.V."/>
            <person name="Mortensen U.H."/>
            <person name="Andersen M.R."/>
            <person name="Baker S.E."/>
        </authorList>
    </citation>
    <scope>NUCLEOTIDE SEQUENCE [LARGE SCALE GENOMIC DNA]</scope>
    <source>
        <strain evidence="3 4">JOP 1030-1</strain>
    </source>
</reference>
<dbReference type="RefSeq" id="XP_025429753.1">
    <property type="nucleotide sequence ID" value="XM_025578635.1"/>
</dbReference>
<gene>
    <name evidence="3" type="ORF">BP01DRAFT_402111</name>
</gene>
<dbReference type="Gene3D" id="3.40.50.1820">
    <property type="entry name" value="alpha/beta hydrolase"/>
    <property type="match status" value="1"/>
</dbReference>
<dbReference type="AlphaFoldDB" id="A0A318Z8U9"/>
<dbReference type="GO" id="GO:0005737">
    <property type="term" value="C:cytoplasm"/>
    <property type="evidence" value="ECO:0007669"/>
    <property type="project" value="TreeGrafter"/>
</dbReference>